<organism evidence="1">
    <name type="scientific">Sesamum latifolium</name>
    <dbReference type="NCBI Taxonomy" id="2727402"/>
    <lineage>
        <taxon>Eukaryota</taxon>
        <taxon>Viridiplantae</taxon>
        <taxon>Streptophyta</taxon>
        <taxon>Embryophyta</taxon>
        <taxon>Tracheophyta</taxon>
        <taxon>Spermatophyta</taxon>
        <taxon>Magnoliopsida</taxon>
        <taxon>eudicotyledons</taxon>
        <taxon>Gunneridae</taxon>
        <taxon>Pentapetalae</taxon>
        <taxon>asterids</taxon>
        <taxon>lamiids</taxon>
        <taxon>Lamiales</taxon>
        <taxon>Pedaliaceae</taxon>
        <taxon>Sesamum</taxon>
    </lineage>
</organism>
<comment type="caution">
    <text evidence="1">The sequence shown here is derived from an EMBL/GenBank/DDBJ whole genome shotgun (WGS) entry which is preliminary data.</text>
</comment>
<name>A0AAW2X4K3_9LAMI</name>
<evidence type="ECO:0000313" key="1">
    <source>
        <dbReference type="EMBL" id="KAL0448673.1"/>
    </source>
</evidence>
<gene>
    <name evidence="1" type="ORF">Slati_1423700</name>
</gene>
<proteinExistence type="predicted"/>
<dbReference type="AlphaFoldDB" id="A0AAW2X4K3"/>
<sequence>MYGKNIGTAAVQGVRAGESLHATWPARDVNTLGGSACARCTNLVCRASRLCAHAHASRGDSARARGAGCAAAGAVVVPSADG</sequence>
<dbReference type="EMBL" id="JACGWN010000005">
    <property type="protein sequence ID" value="KAL0448673.1"/>
    <property type="molecule type" value="Genomic_DNA"/>
</dbReference>
<reference evidence="1" key="2">
    <citation type="journal article" date="2024" name="Plant">
        <title>Genomic evolution and insights into agronomic trait innovations of Sesamum species.</title>
        <authorList>
            <person name="Miao H."/>
            <person name="Wang L."/>
            <person name="Qu L."/>
            <person name="Liu H."/>
            <person name="Sun Y."/>
            <person name="Le M."/>
            <person name="Wang Q."/>
            <person name="Wei S."/>
            <person name="Zheng Y."/>
            <person name="Lin W."/>
            <person name="Duan Y."/>
            <person name="Cao H."/>
            <person name="Xiong S."/>
            <person name="Wang X."/>
            <person name="Wei L."/>
            <person name="Li C."/>
            <person name="Ma Q."/>
            <person name="Ju M."/>
            <person name="Zhao R."/>
            <person name="Li G."/>
            <person name="Mu C."/>
            <person name="Tian Q."/>
            <person name="Mei H."/>
            <person name="Zhang T."/>
            <person name="Gao T."/>
            <person name="Zhang H."/>
        </authorList>
    </citation>
    <scope>NUCLEOTIDE SEQUENCE</scope>
    <source>
        <strain evidence="1">KEN1</strain>
    </source>
</reference>
<accession>A0AAW2X4K3</accession>
<reference evidence="1" key="1">
    <citation type="submission" date="2020-06" db="EMBL/GenBank/DDBJ databases">
        <authorList>
            <person name="Li T."/>
            <person name="Hu X."/>
            <person name="Zhang T."/>
            <person name="Song X."/>
            <person name="Zhang H."/>
            <person name="Dai N."/>
            <person name="Sheng W."/>
            <person name="Hou X."/>
            <person name="Wei L."/>
        </authorList>
    </citation>
    <scope>NUCLEOTIDE SEQUENCE</scope>
    <source>
        <strain evidence="1">KEN1</strain>
        <tissue evidence="1">Leaf</tissue>
    </source>
</reference>
<protein>
    <submittedName>
        <fullName evidence="1">Uncharacterized protein</fullName>
    </submittedName>
</protein>